<evidence type="ECO:0000313" key="1">
    <source>
        <dbReference type="EMBL" id="MEC0241993.1"/>
    </source>
</evidence>
<gene>
    <name evidence="1" type="ORF">P4H66_19505</name>
</gene>
<reference evidence="1 2" key="1">
    <citation type="submission" date="2023-03" db="EMBL/GenBank/DDBJ databases">
        <title>Bacillus Genome Sequencing.</title>
        <authorList>
            <person name="Dunlap C."/>
        </authorList>
    </citation>
    <scope>NUCLEOTIDE SEQUENCE [LARGE SCALE GENOMIC DNA]</scope>
    <source>
        <strain evidence="1 2">BD-525</strain>
    </source>
</reference>
<dbReference type="EMBL" id="JARLKZ010000015">
    <property type="protein sequence ID" value="MEC0241993.1"/>
    <property type="molecule type" value="Genomic_DNA"/>
</dbReference>
<name>A0ABU6GRH7_9BACL</name>
<dbReference type="Proteomes" id="UP001344632">
    <property type="component" value="Unassembled WGS sequence"/>
</dbReference>
<dbReference type="RefSeq" id="WP_326089734.1">
    <property type="nucleotide sequence ID" value="NZ_JARLKZ010000015.1"/>
</dbReference>
<protein>
    <submittedName>
        <fullName evidence="1">Uncharacterized protein</fullName>
    </submittedName>
</protein>
<evidence type="ECO:0000313" key="2">
    <source>
        <dbReference type="Proteomes" id="UP001344632"/>
    </source>
</evidence>
<proteinExistence type="predicted"/>
<sequence length="143" mass="16874">MQLQRDILTAEETLSIGQETLDKIIDMTFFDYKVGDQFFIKNHPKDRYMVLHDDYDKQEKDVVLTYGDGQKAFFNDVYPLFTTGMLIELLSFHFDFNLQTFGGKWVLIWNGTALIVQNEEDEHLVTFLWKALADIVQSDKYTW</sequence>
<accession>A0ABU6GRH7</accession>
<keyword evidence="2" id="KW-1185">Reference proteome</keyword>
<comment type="caution">
    <text evidence="1">The sequence shown here is derived from an EMBL/GenBank/DDBJ whole genome shotgun (WGS) entry which is preliminary data.</text>
</comment>
<organism evidence="1 2">
    <name type="scientific">Paenibacillus dokdonensis</name>
    <dbReference type="NCBI Taxonomy" id="2567944"/>
    <lineage>
        <taxon>Bacteria</taxon>
        <taxon>Bacillati</taxon>
        <taxon>Bacillota</taxon>
        <taxon>Bacilli</taxon>
        <taxon>Bacillales</taxon>
        <taxon>Paenibacillaceae</taxon>
        <taxon>Paenibacillus</taxon>
    </lineage>
</organism>